<accession>A0AAE0MI03</accession>
<proteinExistence type="predicted"/>
<evidence type="ECO:0000256" key="1">
    <source>
        <dbReference type="ARBA" id="ARBA00023242"/>
    </source>
</evidence>
<reference evidence="4" key="1">
    <citation type="journal article" date="2023" name="Mol. Phylogenet. Evol.">
        <title>Genome-scale phylogeny and comparative genomics of the fungal order Sordariales.</title>
        <authorList>
            <person name="Hensen N."/>
            <person name="Bonometti L."/>
            <person name="Westerberg I."/>
            <person name="Brannstrom I.O."/>
            <person name="Guillou S."/>
            <person name="Cros-Aarteil S."/>
            <person name="Calhoun S."/>
            <person name="Haridas S."/>
            <person name="Kuo A."/>
            <person name="Mondo S."/>
            <person name="Pangilinan J."/>
            <person name="Riley R."/>
            <person name="LaButti K."/>
            <person name="Andreopoulos B."/>
            <person name="Lipzen A."/>
            <person name="Chen C."/>
            <person name="Yan M."/>
            <person name="Daum C."/>
            <person name="Ng V."/>
            <person name="Clum A."/>
            <person name="Steindorff A."/>
            <person name="Ohm R.A."/>
            <person name="Martin F."/>
            <person name="Silar P."/>
            <person name="Natvig D.O."/>
            <person name="Lalanne C."/>
            <person name="Gautier V."/>
            <person name="Ament-Velasquez S.L."/>
            <person name="Kruys A."/>
            <person name="Hutchinson M.I."/>
            <person name="Powell A.J."/>
            <person name="Barry K."/>
            <person name="Miller A.N."/>
            <person name="Grigoriev I.V."/>
            <person name="Debuchy R."/>
            <person name="Gladieux P."/>
            <person name="Hiltunen Thoren M."/>
            <person name="Johannesson H."/>
        </authorList>
    </citation>
    <scope>NUCLEOTIDE SEQUENCE</scope>
    <source>
        <strain evidence="4">SMH4131-1</strain>
    </source>
</reference>
<evidence type="ECO:0000256" key="2">
    <source>
        <dbReference type="SAM" id="MobiDB-lite"/>
    </source>
</evidence>
<dbReference type="Proteomes" id="UP001286456">
    <property type="component" value="Unassembled WGS sequence"/>
</dbReference>
<protein>
    <recommendedName>
        <fullName evidence="3">Zn(2)-C6 fungal-type domain-containing protein</fullName>
    </recommendedName>
</protein>
<dbReference type="InterPro" id="IPR001138">
    <property type="entry name" value="Zn2Cys6_DnaBD"/>
</dbReference>
<dbReference type="InterPro" id="IPR036864">
    <property type="entry name" value="Zn2-C6_fun-type_DNA-bd_sf"/>
</dbReference>
<dbReference type="Gene3D" id="4.10.240.10">
    <property type="entry name" value="Zn(2)-C6 fungal-type DNA-binding domain"/>
    <property type="match status" value="1"/>
</dbReference>
<feature type="compositionally biased region" description="Polar residues" evidence="2">
    <location>
        <begin position="34"/>
        <end position="47"/>
    </location>
</feature>
<feature type="domain" description="Zn(2)-C6 fungal-type" evidence="3">
    <location>
        <begin position="3"/>
        <end position="32"/>
    </location>
</feature>
<name>A0AAE0MI03_9PEZI</name>
<organism evidence="4 5">
    <name type="scientific">Cercophora scortea</name>
    <dbReference type="NCBI Taxonomy" id="314031"/>
    <lineage>
        <taxon>Eukaryota</taxon>
        <taxon>Fungi</taxon>
        <taxon>Dikarya</taxon>
        <taxon>Ascomycota</taxon>
        <taxon>Pezizomycotina</taxon>
        <taxon>Sordariomycetes</taxon>
        <taxon>Sordariomycetidae</taxon>
        <taxon>Sordariales</taxon>
        <taxon>Lasiosphaeriaceae</taxon>
        <taxon>Cercophora</taxon>
    </lineage>
</organism>
<keyword evidence="1" id="KW-0539">Nucleus</keyword>
<comment type="caution">
    <text evidence="4">The sequence shown here is derived from an EMBL/GenBank/DDBJ whole genome shotgun (WGS) entry which is preliminary data.</text>
</comment>
<gene>
    <name evidence="4" type="ORF">B0T19DRAFT_397573</name>
</gene>
<keyword evidence="5" id="KW-1185">Reference proteome</keyword>
<sequence length="424" mass="45912">MTACDWCHAQKLSCQRQGNDTCARCARAEKPCITSPSLRNKGRSQSGAGVEQRLSKGSRAKRHERAASITARSESSTQPSTLQTESYDGPFFDHEDLHLPGNGPEPANFQPPSTPTSTAPIKRTSPETDAPQQRGEEELEDQEPVRGTSVHDRDMGLAHGEYTWVSKLAELNVQLHIQTKRALAARRLRARPKEVGKTQAGGASTFDDALGLFFQLMRILTEISGPVRAAAAPPTSPPLYPDHHMHRTRRGDSLATAAAAAAEDAPDHGSMYLILSCYIRVLQMCTDLLGVYRVGTSSASTASSSIFALLPLPSVVVGALPLNAYPALRLRVALEFLEGALDHLRVLLAPVVQPLQFIFITVVVVHIFGIVEGGGFHYETSGPGAGAGAEGFPSLQGLHAQEEAVYELIRVLREDLGRERRAYI</sequence>
<dbReference type="GO" id="GO:0000981">
    <property type="term" value="F:DNA-binding transcription factor activity, RNA polymerase II-specific"/>
    <property type="evidence" value="ECO:0007669"/>
    <property type="project" value="InterPro"/>
</dbReference>
<dbReference type="EMBL" id="JAUEPO010000002">
    <property type="protein sequence ID" value="KAK3331744.1"/>
    <property type="molecule type" value="Genomic_DNA"/>
</dbReference>
<evidence type="ECO:0000313" key="5">
    <source>
        <dbReference type="Proteomes" id="UP001286456"/>
    </source>
</evidence>
<feature type="region of interest" description="Disordered" evidence="2">
    <location>
        <begin position="33"/>
        <end position="153"/>
    </location>
</feature>
<dbReference type="AlphaFoldDB" id="A0AAE0MI03"/>
<dbReference type="GO" id="GO:0008270">
    <property type="term" value="F:zinc ion binding"/>
    <property type="evidence" value="ECO:0007669"/>
    <property type="project" value="InterPro"/>
</dbReference>
<feature type="compositionally biased region" description="Polar residues" evidence="2">
    <location>
        <begin position="70"/>
        <end position="86"/>
    </location>
</feature>
<reference evidence="4" key="2">
    <citation type="submission" date="2023-06" db="EMBL/GenBank/DDBJ databases">
        <authorList>
            <consortium name="Lawrence Berkeley National Laboratory"/>
            <person name="Haridas S."/>
            <person name="Hensen N."/>
            <person name="Bonometti L."/>
            <person name="Westerberg I."/>
            <person name="Brannstrom I.O."/>
            <person name="Guillou S."/>
            <person name="Cros-Aarteil S."/>
            <person name="Calhoun S."/>
            <person name="Kuo A."/>
            <person name="Mondo S."/>
            <person name="Pangilinan J."/>
            <person name="Riley R."/>
            <person name="Labutti K."/>
            <person name="Andreopoulos B."/>
            <person name="Lipzen A."/>
            <person name="Chen C."/>
            <person name="Yanf M."/>
            <person name="Daum C."/>
            <person name="Ng V."/>
            <person name="Clum A."/>
            <person name="Steindorff A."/>
            <person name="Ohm R."/>
            <person name="Martin F."/>
            <person name="Silar P."/>
            <person name="Natvig D."/>
            <person name="Lalanne C."/>
            <person name="Gautier V."/>
            <person name="Ament-Velasquez S.L."/>
            <person name="Kruys A."/>
            <person name="Hutchinson M.I."/>
            <person name="Powell A.J."/>
            <person name="Barry K."/>
            <person name="Miller A.N."/>
            <person name="Grigoriev I.V."/>
            <person name="Debuchy R."/>
            <person name="Gladieux P."/>
            <person name="Thoren M.H."/>
            <person name="Johannesson H."/>
        </authorList>
    </citation>
    <scope>NUCLEOTIDE SEQUENCE</scope>
    <source>
        <strain evidence="4">SMH4131-1</strain>
    </source>
</reference>
<evidence type="ECO:0000259" key="3">
    <source>
        <dbReference type="PROSITE" id="PS00463"/>
    </source>
</evidence>
<dbReference type="SUPFAM" id="SSF57701">
    <property type="entry name" value="Zn2/Cys6 DNA-binding domain"/>
    <property type="match status" value="1"/>
</dbReference>
<dbReference type="PROSITE" id="PS00463">
    <property type="entry name" value="ZN2_CY6_FUNGAL_1"/>
    <property type="match status" value="1"/>
</dbReference>
<evidence type="ECO:0000313" key="4">
    <source>
        <dbReference type="EMBL" id="KAK3331744.1"/>
    </source>
</evidence>